<feature type="non-terminal residue" evidence="1">
    <location>
        <position position="1"/>
    </location>
</feature>
<accession>S7P707</accession>
<keyword evidence="2" id="KW-1185">Reference proteome</keyword>
<protein>
    <submittedName>
        <fullName evidence="1">40S ribosomal protein S2</fullName>
    </submittedName>
</protein>
<evidence type="ECO:0000313" key="1">
    <source>
        <dbReference type="EMBL" id="EPQ03402.1"/>
    </source>
</evidence>
<sequence>GGLRRAHGGLGGCIRAQVETRDRAGRARGGKAEDKEWLPITKLVKDKIKSLEEIYFSLPIKKSEGHWSRLSPCAKKLQLMAGIKDCCALAGLHCHSGQLCQGRLDAISKTYSYLPSKVFNKPPYQKVTGRLIKTHTGVSVQRAQAPAMAST</sequence>
<gene>
    <name evidence="1" type="ORF">D623_10035519</name>
</gene>
<dbReference type="GO" id="GO:0005840">
    <property type="term" value="C:ribosome"/>
    <property type="evidence" value="ECO:0007669"/>
    <property type="project" value="UniProtKB-KW"/>
</dbReference>
<name>S7P707_MYOBR</name>
<dbReference type="Gene3D" id="3.30.230.10">
    <property type="match status" value="1"/>
</dbReference>
<keyword evidence="1" id="KW-0687">Ribonucleoprotein</keyword>
<reference evidence="1 2" key="1">
    <citation type="journal article" date="2013" name="Nat. Commun.">
        <title>Genome analysis reveals insights into physiology and longevity of the Brandt's bat Myotis brandtii.</title>
        <authorList>
            <person name="Seim I."/>
            <person name="Fang X."/>
            <person name="Xiong Z."/>
            <person name="Lobanov A.V."/>
            <person name="Huang Z."/>
            <person name="Ma S."/>
            <person name="Feng Y."/>
            <person name="Turanov A.A."/>
            <person name="Zhu Y."/>
            <person name="Lenz T.L."/>
            <person name="Gerashchenko M.V."/>
            <person name="Fan D."/>
            <person name="Hee Yim S."/>
            <person name="Yao X."/>
            <person name="Jordan D."/>
            <person name="Xiong Y."/>
            <person name="Ma Y."/>
            <person name="Lyapunov A.N."/>
            <person name="Chen G."/>
            <person name="Kulakova O.I."/>
            <person name="Sun Y."/>
            <person name="Lee S.G."/>
            <person name="Bronson R.T."/>
            <person name="Moskalev A.A."/>
            <person name="Sunyaev S.R."/>
            <person name="Zhang G."/>
            <person name="Krogh A."/>
            <person name="Wang J."/>
            <person name="Gladyshev V.N."/>
        </authorList>
    </citation>
    <scope>NUCLEOTIDE SEQUENCE [LARGE SCALE GENOMIC DNA]</scope>
</reference>
<evidence type="ECO:0000313" key="2">
    <source>
        <dbReference type="Proteomes" id="UP000052978"/>
    </source>
</evidence>
<dbReference type="Proteomes" id="UP000052978">
    <property type="component" value="Unassembled WGS sequence"/>
</dbReference>
<dbReference type="InterPro" id="IPR014721">
    <property type="entry name" value="Ribsml_uS5_D2-typ_fold_subgr"/>
</dbReference>
<dbReference type="EMBL" id="KE161360">
    <property type="protein sequence ID" value="EPQ03402.1"/>
    <property type="molecule type" value="Genomic_DNA"/>
</dbReference>
<keyword evidence="1" id="KW-0689">Ribosomal protein</keyword>
<organism evidence="1 2">
    <name type="scientific">Myotis brandtii</name>
    <name type="common">Brandt's bat</name>
    <dbReference type="NCBI Taxonomy" id="109478"/>
    <lineage>
        <taxon>Eukaryota</taxon>
        <taxon>Metazoa</taxon>
        <taxon>Chordata</taxon>
        <taxon>Craniata</taxon>
        <taxon>Vertebrata</taxon>
        <taxon>Euteleostomi</taxon>
        <taxon>Mammalia</taxon>
        <taxon>Eutheria</taxon>
        <taxon>Laurasiatheria</taxon>
        <taxon>Chiroptera</taxon>
        <taxon>Yangochiroptera</taxon>
        <taxon>Vespertilionidae</taxon>
        <taxon>Myotis</taxon>
    </lineage>
</organism>
<dbReference type="AlphaFoldDB" id="S7P707"/>
<proteinExistence type="predicted"/>